<keyword evidence="1" id="KW-0732">Signal</keyword>
<evidence type="ECO:0000313" key="3">
    <source>
        <dbReference type="Proteomes" id="UP001139516"/>
    </source>
</evidence>
<feature type="signal peptide" evidence="1">
    <location>
        <begin position="1"/>
        <end position="28"/>
    </location>
</feature>
<dbReference type="InterPro" id="IPR006311">
    <property type="entry name" value="TAT_signal"/>
</dbReference>
<gene>
    <name evidence="2" type="ORF">M0638_14060</name>
</gene>
<dbReference type="EMBL" id="JALPRX010000059">
    <property type="protein sequence ID" value="MCK8785510.1"/>
    <property type="molecule type" value="Genomic_DNA"/>
</dbReference>
<dbReference type="PROSITE" id="PS51318">
    <property type="entry name" value="TAT"/>
    <property type="match status" value="1"/>
</dbReference>
<evidence type="ECO:0000256" key="1">
    <source>
        <dbReference type="SAM" id="SignalP"/>
    </source>
</evidence>
<dbReference type="Proteomes" id="UP001139516">
    <property type="component" value="Unassembled WGS sequence"/>
</dbReference>
<evidence type="ECO:0000313" key="2">
    <source>
        <dbReference type="EMBL" id="MCK8785510.1"/>
    </source>
</evidence>
<proteinExistence type="predicted"/>
<dbReference type="AlphaFoldDB" id="A0A9X1YAS8"/>
<organism evidence="2 3">
    <name type="scientific">Roseomonas acroporae</name>
    <dbReference type="NCBI Taxonomy" id="2937791"/>
    <lineage>
        <taxon>Bacteria</taxon>
        <taxon>Pseudomonadati</taxon>
        <taxon>Pseudomonadota</taxon>
        <taxon>Alphaproteobacteria</taxon>
        <taxon>Acetobacterales</taxon>
        <taxon>Roseomonadaceae</taxon>
        <taxon>Roseomonas</taxon>
    </lineage>
</organism>
<name>A0A9X1YAS8_9PROT</name>
<evidence type="ECO:0008006" key="4">
    <source>
        <dbReference type="Google" id="ProtNLM"/>
    </source>
</evidence>
<comment type="caution">
    <text evidence="2">The sequence shown here is derived from an EMBL/GenBank/DDBJ whole genome shotgun (WGS) entry which is preliminary data.</text>
</comment>
<reference evidence="2" key="1">
    <citation type="submission" date="2022-04" db="EMBL/GenBank/DDBJ databases">
        <title>Roseomonas acroporae sp. nov., isolated from coral Acropora digitifera.</title>
        <authorList>
            <person name="Sun H."/>
        </authorList>
    </citation>
    <scope>NUCLEOTIDE SEQUENCE</scope>
    <source>
        <strain evidence="2">NAR14</strain>
    </source>
</reference>
<dbReference type="RefSeq" id="WP_248667634.1">
    <property type="nucleotide sequence ID" value="NZ_JALPRX010000059.1"/>
</dbReference>
<protein>
    <recommendedName>
        <fullName evidence="4">Lipoprotein</fullName>
    </recommendedName>
</protein>
<accession>A0A9X1YAS8</accession>
<feature type="chain" id="PRO_5040819065" description="Lipoprotein" evidence="1">
    <location>
        <begin position="29"/>
        <end position="166"/>
    </location>
</feature>
<dbReference type="PROSITE" id="PS51257">
    <property type="entry name" value="PROKAR_LIPOPROTEIN"/>
    <property type="match status" value="1"/>
</dbReference>
<sequence length="166" mass="16813">MSTRNQYPYRRSSRRALLAFGAAFGLLAGCASQPTPTPPPAAAGPSASTEGTVTFSTGGVALGVGMQRGNGVLTFRGREYPFTIRGLSVVDVGISQNTGTGRVRNLNNVADFNGNYVAAAVGATVAGGGGATTLRNQNGVTIEVLSTSRGARVTLAPAGVIIELAQ</sequence>
<keyword evidence="3" id="KW-1185">Reference proteome</keyword>